<feature type="transmembrane region" description="Helical" evidence="1">
    <location>
        <begin position="57"/>
        <end position="77"/>
    </location>
</feature>
<dbReference type="InterPro" id="IPR002656">
    <property type="entry name" value="Acyl_transf_3_dom"/>
</dbReference>
<sequence length="325" mass="37462">MIQSFMLISILFVTTIISVYFSKIPSERVKIFNIYLTNAYRGVAILMVVIQHCAGEFGTNLFTPFGGIGVAIFLILSGFGLSESFKKKGINGFVTKKLWRVWLPYFLFYVVVYLLHEKCDYKLFFLNVFSIRQDDYWYVHYMLRCYLVFWGAYRFAYKYRWWILAAFSCYTFFGMGMIRAEQCLSFPLGILLSEKYSVLEHASRGGMMKWALALIVFGIICLAVKQLPEIRAYMGTYLYSAVELGIKLPLGLGVMILLWLLPTPWVMNPFLVLCGILSYELYLVHMQLLGSVQSFVSASMIILISLLLAYSMSVVTKRLQNNILK</sequence>
<evidence type="ECO:0000259" key="2">
    <source>
        <dbReference type="Pfam" id="PF01757"/>
    </source>
</evidence>
<feature type="transmembrane region" description="Helical" evidence="1">
    <location>
        <begin position="6"/>
        <end position="22"/>
    </location>
</feature>
<keyword evidence="1" id="KW-0472">Membrane</keyword>
<feature type="transmembrane region" description="Helical" evidence="1">
    <location>
        <begin position="160"/>
        <end position="178"/>
    </location>
</feature>
<evidence type="ECO:0000313" key="3">
    <source>
        <dbReference type="EMBL" id="QIU95518.1"/>
    </source>
</evidence>
<protein>
    <submittedName>
        <fullName evidence="3">Acyltransferase</fullName>
    </submittedName>
</protein>
<dbReference type="EMBL" id="CP050831">
    <property type="protein sequence ID" value="QIU95518.1"/>
    <property type="molecule type" value="Genomic_DNA"/>
</dbReference>
<feature type="transmembrane region" description="Helical" evidence="1">
    <location>
        <begin position="136"/>
        <end position="153"/>
    </location>
</feature>
<feature type="transmembrane region" description="Helical" evidence="1">
    <location>
        <begin position="295"/>
        <end position="315"/>
    </location>
</feature>
<dbReference type="RefSeq" id="WP_167964270.1">
    <property type="nucleotide sequence ID" value="NZ_CP050831.1"/>
</dbReference>
<feature type="transmembrane region" description="Helical" evidence="1">
    <location>
        <begin position="207"/>
        <end position="224"/>
    </location>
</feature>
<name>A0A6H0KSP4_9BACE</name>
<dbReference type="GO" id="GO:0016747">
    <property type="term" value="F:acyltransferase activity, transferring groups other than amino-acyl groups"/>
    <property type="evidence" value="ECO:0007669"/>
    <property type="project" value="InterPro"/>
</dbReference>
<gene>
    <name evidence="3" type="ORF">BacF7301_15760</name>
</gene>
<keyword evidence="3" id="KW-0012">Acyltransferase</keyword>
<keyword evidence="4" id="KW-1185">Reference proteome</keyword>
<feature type="domain" description="Acyltransferase 3" evidence="2">
    <location>
        <begin position="40"/>
        <end position="310"/>
    </location>
</feature>
<organism evidence="3 4">
    <name type="scientific">Bacteroides faecium</name>
    <dbReference type="NCBI Taxonomy" id="2715212"/>
    <lineage>
        <taxon>Bacteria</taxon>
        <taxon>Pseudomonadati</taxon>
        <taxon>Bacteroidota</taxon>
        <taxon>Bacteroidia</taxon>
        <taxon>Bacteroidales</taxon>
        <taxon>Bacteroidaceae</taxon>
        <taxon>Bacteroides</taxon>
    </lineage>
</organism>
<dbReference type="AlphaFoldDB" id="A0A6H0KSP4"/>
<feature type="transmembrane region" description="Helical" evidence="1">
    <location>
        <begin position="98"/>
        <end position="116"/>
    </location>
</feature>
<feature type="transmembrane region" description="Helical" evidence="1">
    <location>
        <begin position="34"/>
        <end position="51"/>
    </location>
</feature>
<keyword evidence="1" id="KW-0812">Transmembrane</keyword>
<accession>A0A6H0KSP4</accession>
<feature type="transmembrane region" description="Helical" evidence="1">
    <location>
        <begin position="236"/>
        <end position="259"/>
    </location>
</feature>
<evidence type="ECO:0000313" key="4">
    <source>
        <dbReference type="Proteomes" id="UP000501780"/>
    </source>
</evidence>
<keyword evidence="1" id="KW-1133">Transmembrane helix</keyword>
<dbReference type="KEGG" id="bfc:BacF7301_15760"/>
<dbReference type="Pfam" id="PF01757">
    <property type="entry name" value="Acyl_transf_3"/>
    <property type="match status" value="1"/>
</dbReference>
<dbReference type="Proteomes" id="UP000501780">
    <property type="component" value="Chromosome"/>
</dbReference>
<evidence type="ECO:0000256" key="1">
    <source>
        <dbReference type="SAM" id="Phobius"/>
    </source>
</evidence>
<proteinExistence type="predicted"/>
<keyword evidence="3" id="KW-0808">Transferase</keyword>
<reference evidence="3 4" key="1">
    <citation type="submission" date="2020-03" db="EMBL/GenBank/DDBJ databases">
        <title>Genomic analysis of Bacteroides faecium CBA7301.</title>
        <authorList>
            <person name="Kim J."/>
            <person name="Roh S.W."/>
        </authorList>
    </citation>
    <scope>NUCLEOTIDE SEQUENCE [LARGE SCALE GENOMIC DNA]</scope>
    <source>
        <strain evidence="3 4">CBA7301</strain>
    </source>
</reference>